<organism evidence="2 3">
    <name type="scientific">Brassica carinata</name>
    <name type="common">Ethiopian mustard</name>
    <name type="synonym">Abyssinian cabbage</name>
    <dbReference type="NCBI Taxonomy" id="52824"/>
    <lineage>
        <taxon>Eukaryota</taxon>
        <taxon>Viridiplantae</taxon>
        <taxon>Streptophyta</taxon>
        <taxon>Embryophyta</taxon>
        <taxon>Tracheophyta</taxon>
        <taxon>Spermatophyta</taxon>
        <taxon>Magnoliopsida</taxon>
        <taxon>eudicotyledons</taxon>
        <taxon>Gunneridae</taxon>
        <taxon>Pentapetalae</taxon>
        <taxon>rosids</taxon>
        <taxon>malvids</taxon>
        <taxon>Brassicales</taxon>
        <taxon>Brassicaceae</taxon>
        <taxon>Brassiceae</taxon>
        <taxon>Brassica</taxon>
    </lineage>
</organism>
<keyword evidence="3" id="KW-1185">Reference proteome</keyword>
<accession>A0A8X7WCU4</accession>
<name>A0A8X7WCU4_BRACI</name>
<protein>
    <submittedName>
        <fullName evidence="2">Uncharacterized protein</fullName>
    </submittedName>
</protein>
<dbReference type="EMBL" id="JAAMPC010000002">
    <property type="protein sequence ID" value="KAG2327319.1"/>
    <property type="molecule type" value="Genomic_DNA"/>
</dbReference>
<proteinExistence type="predicted"/>
<reference evidence="2 3" key="1">
    <citation type="submission" date="2020-02" db="EMBL/GenBank/DDBJ databases">
        <authorList>
            <person name="Ma Q."/>
            <person name="Huang Y."/>
            <person name="Song X."/>
            <person name="Pei D."/>
        </authorList>
    </citation>
    <scope>NUCLEOTIDE SEQUENCE [LARGE SCALE GENOMIC DNA]</scope>
    <source>
        <strain evidence="2">Sxm20200214</strain>
        <tissue evidence="2">Leaf</tissue>
    </source>
</reference>
<sequence length="274" mass="30367">MIQDDVAGIMNPWCSEGQLGSIQECSAQVGRHVDMLIKNVISENKQGGDATNWAGPCWQPICDDTGGLSGWASGLAFGPCLCRHARHSFSTLKHKENQRKHGDGRIQQSKTDAIKGSKEAVLVGNHGRVMNDLLASSVSWEHTQMVRGEGRRPDSTPKGQHSLRWMQLDDVHWKVIHDGSLFDVEFDHGMNHGSDPLVRHMGVLVPEEPCGVQGPIRLDPTASKGEEMDDLIPGWWIKVSYLIDQRMHWWRFDGGGVMAGLVGFGQILCELGRF</sequence>
<feature type="compositionally biased region" description="Basic and acidic residues" evidence="1">
    <location>
        <begin position="93"/>
        <end position="104"/>
    </location>
</feature>
<dbReference type="AlphaFoldDB" id="A0A8X7WCU4"/>
<gene>
    <name evidence="2" type="ORF">Bca52824_010047</name>
</gene>
<comment type="caution">
    <text evidence="2">The sequence shown here is derived from an EMBL/GenBank/DDBJ whole genome shotgun (WGS) entry which is preliminary data.</text>
</comment>
<feature type="region of interest" description="Disordered" evidence="1">
    <location>
        <begin position="93"/>
        <end position="113"/>
    </location>
</feature>
<evidence type="ECO:0000313" key="3">
    <source>
        <dbReference type="Proteomes" id="UP000886595"/>
    </source>
</evidence>
<dbReference type="Proteomes" id="UP000886595">
    <property type="component" value="Unassembled WGS sequence"/>
</dbReference>
<evidence type="ECO:0000313" key="2">
    <source>
        <dbReference type="EMBL" id="KAG2327319.1"/>
    </source>
</evidence>
<evidence type="ECO:0000256" key="1">
    <source>
        <dbReference type="SAM" id="MobiDB-lite"/>
    </source>
</evidence>